<name>A0A429Z4X4_9ENTE</name>
<evidence type="ECO:0000313" key="3">
    <source>
        <dbReference type="Proteomes" id="UP000277864"/>
    </source>
</evidence>
<organism evidence="2 3">
    <name type="scientific">Vagococcus humatus</name>
    <dbReference type="NCBI Taxonomy" id="1889241"/>
    <lineage>
        <taxon>Bacteria</taxon>
        <taxon>Bacillati</taxon>
        <taxon>Bacillota</taxon>
        <taxon>Bacilli</taxon>
        <taxon>Lactobacillales</taxon>
        <taxon>Enterococcaceae</taxon>
        <taxon>Vagococcus</taxon>
    </lineage>
</organism>
<dbReference type="RefSeq" id="WP_125943827.1">
    <property type="nucleotide sequence ID" value="NZ_PXZH01000006.1"/>
</dbReference>
<reference evidence="2 3" key="1">
    <citation type="submission" date="2018-03" db="EMBL/GenBank/DDBJ databases">
        <authorList>
            <person name="Gulvik C.A."/>
        </authorList>
    </citation>
    <scope>NUCLEOTIDE SEQUENCE [LARGE SCALE GENOMIC DNA]</scope>
    <source>
        <strain evidence="2 3">JCM 31581</strain>
    </source>
</reference>
<evidence type="ECO:0000313" key="2">
    <source>
        <dbReference type="EMBL" id="RST88733.1"/>
    </source>
</evidence>
<keyword evidence="1" id="KW-0175">Coiled coil</keyword>
<dbReference type="Proteomes" id="UP000277864">
    <property type="component" value="Unassembled WGS sequence"/>
</dbReference>
<dbReference type="AlphaFoldDB" id="A0A429Z4X4"/>
<sequence length="210" mass="24285">MSFEKTIQELNKIRNEEYEQLRYDRSVWEGNYQGSNCSMINVARQDVRTPEELSSLEQTKRMIDFYGKDPSDRLNEATEDELQELMNLYDKELSEHQEATTKAITKHQSNLQALETELKRVLDKHSTKIKDSLKTLAELQRDEVYLYDSKGIPTPYSNTGILDYDKRAGHSISSDDRCLSKSKSPNYLALHHNYSALEQELLTNLAKAGE</sequence>
<comment type="caution">
    <text evidence="2">The sequence shown here is derived from an EMBL/GenBank/DDBJ whole genome shotgun (WGS) entry which is preliminary data.</text>
</comment>
<feature type="coiled-coil region" evidence="1">
    <location>
        <begin position="75"/>
        <end position="142"/>
    </location>
</feature>
<dbReference type="EMBL" id="PXZH01000006">
    <property type="protein sequence ID" value="RST88733.1"/>
    <property type="molecule type" value="Genomic_DNA"/>
</dbReference>
<accession>A0A429Z4X4</accession>
<gene>
    <name evidence="2" type="ORF">C7P63_09025</name>
</gene>
<evidence type="ECO:0000256" key="1">
    <source>
        <dbReference type="SAM" id="Coils"/>
    </source>
</evidence>
<protein>
    <submittedName>
        <fullName evidence="2">Uncharacterized protein</fullName>
    </submittedName>
</protein>
<keyword evidence="3" id="KW-1185">Reference proteome</keyword>
<proteinExistence type="predicted"/>